<dbReference type="Proteomes" id="UP000250174">
    <property type="component" value="Unassembled WGS sequence"/>
</dbReference>
<comment type="caution">
    <text evidence="2">The sequence shown here is derived from an EMBL/GenBank/DDBJ whole genome shotgun (WGS) entry which is preliminary data.</text>
</comment>
<evidence type="ECO:0008006" key="4">
    <source>
        <dbReference type="Google" id="ProtNLM"/>
    </source>
</evidence>
<organism evidence="2 3">
    <name type="scientific">Priestia endophytica</name>
    <dbReference type="NCBI Taxonomy" id="135735"/>
    <lineage>
        <taxon>Bacteria</taxon>
        <taxon>Bacillati</taxon>
        <taxon>Bacillota</taxon>
        <taxon>Bacilli</taxon>
        <taxon>Bacillales</taxon>
        <taxon>Bacillaceae</taxon>
        <taxon>Priestia</taxon>
    </lineage>
</organism>
<feature type="transmembrane region" description="Helical" evidence="1">
    <location>
        <begin position="273"/>
        <end position="297"/>
    </location>
</feature>
<feature type="transmembrane region" description="Helical" evidence="1">
    <location>
        <begin position="728"/>
        <end position="750"/>
    </location>
</feature>
<protein>
    <recommendedName>
        <fullName evidence="4">Bacteriocin-associated integral membrane protein</fullName>
    </recommendedName>
</protein>
<feature type="transmembrane region" description="Helical" evidence="1">
    <location>
        <begin position="349"/>
        <end position="369"/>
    </location>
</feature>
<evidence type="ECO:0000313" key="3">
    <source>
        <dbReference type="Proteomes" id="UP000250174"/>
    </source>
</evidence>
<keyword evidence="1" id="KW-1133">Transmembrane helix</keyword>
<feature type="transmembrane region" description="Helical" evidence="1">
    <location>
        <begin position="643"/>
        <end position="665"/>
    </location>
</feature>
<evidence type="ECO:0000256" key="1">
    <source>
        <dbReference type="SAM" id="Phobius"/>
    </source>
</evidence>
<proteinExistence type="predicted"/>
<name>A0AAX1QBG3_9BACI</name>
<accession>A0AAX1QBG3</accession>
<feature type="transmembrane region" description="Helical" evidence="1">
    <location>
        <begin position="686"/>
        <end position="708"/>
    </location>
</feature>
<dbReference type="AlphaFoldDB" id="A0AAX1QBG3"/>
<feature type="transmembrane region" description="Helical" evidence="1">
    <location>
        <begin position="7"/>
        <end position="27"/>
    </location>
</feature>
<feature type="transmembrane region" description="Helical" evidence="1">
    <location>
        <begin position="235"/>
        <end position="253"/>
    </location>
</feature>
<gene>
    <name evidence="2" type="ORF">A3864_08990</name>
</gene>
<dbReference type="NCBIfam" id="TIGR01654">
    <property type="entry name" value="bact_immun_7tm"/>
    <property type="match status" value="1"/>
</dbReference>
<dbReference type="InterPro" id="IPR006541">
    <property type="entry name" value="Bacteriocin_ass"/>
</dbReference>
<dbReference type="GO" id="GO:0005886">
    <property type="term" value="C:plasma membrane"/>
    <property type="evidence" value="ECO:0007669"/>
    <property type="project" value="UniProtKB-SubCell"/>
</dbReference>
<evidence type="ECO:0000313" key="2">
    <source>
        <dbReference type="EMBL" id="RAS78362.1"/>
    </source>
</evidence>
<keyword evidence="1" id="KW-0812">Transmembrane</keyword>
<dbReference type="EMBL" id="LVYK01000014">
    <property type="protein sequence ID" value="RAS78362.1"/>
    <property type="molecule type" value="Genomic_DNA"/>
</dbReference>
<keyword evidence="1" id="KW-0472">Membrane</keyword>
<reference evidence="2 3" key="1">
    <citation type="submission" date="2016-03" db="EMBL/GenBank/DDBJ databases">
        <title>Comparison of Bacillus endophyticus and B. anthracis characteristics using whole genome sequence analysis and microbiological techniques.</title>
        <authorList>
            <person name="Lekota K.E."/>
            <person name="Mafofo J."/>
            <person name="Rees J."/>
            <person name="Muchadeyi F.C."/>
            <person name="Madoroba E."/>
            <person name="Van Heerden H."/>
        </authorList>
    </citation>
    <scope>NUCLEOTIDE SEQUENCE [LARGE SCALE GENOMIC DNA]</scope>
    <source>
        <strain evidence="2 3">3631_10C</strain>
    </source>
</reference>
<sequence length="765" mass="89310">MKEFIILRKVVLVAIIASFLYSIYIAYEQTKNEKIENLATFERGFTHPFVIPDNKLLSNSDNIYPLLLKSAKKSGVNIFRGARHYRNDEQIEIIKYILLTDKTDFYDYIELDNGRRLKMNETQDSQLFLSSVKTTNRKQIGKIHYFDQKQIISIHSLKSSYKHIPVSGRYFVEANSDKEFQVFLNEFSKEINSFLSQKDKTDNFSYSPKDLQPSKAFVEPQEGFFTLTTGSGKQLEQSILLLVTLLLLIYYIFNSVRRIGILKLHGVSNFRLWWLIAGKMVTVTTIIIVIGVLIWSLALKMPMSFIYNISFQLVTSYIIFMVLSIVCYVYIASIKVYEAIKNKKKTNPIFVLNMLLKVICAVILIQLFLQTYTSYTDLREKERQFHMQEKQVSNWNDAQNYGIAKAYAGYTTAYNNREFEEEMSKIDQALYKVYPIFNELGALYVDARDYEQSSLQLNEGFSGILSITLNPNYLKEYPIYDSQGKPIQISESSEDWTVLVPEQYKKREKEIRSYFDEDKETRGFFLREDTGQKMKIIWTKLNQHIFTLNPDVFPQEENNIIDPIIHIKTDKNHLFTYRSGIKGFGLNDPLKVKLINQNPILTYDKIKPFLRQHKLDSIINIVSFKQYVSEELENLHRDIRTTVLTMIGMTGIFIFLIVQNLIILFHKHQKRLVIKRLFGVGFIKTYQPILIWIMLTFGTYVLISFILSQDQPDPMEKALIEGILDFQFIVIVLGLLCVEFLATIIALSIMERYNKIKIIKGSEDY</sequence>
<feature type="transmembrane region" description="Helical" evidence="1">
    <location>
        <begin position="317"/>
        <end position="337"/>
    </location>
</feature>